<accession>A0A6J5DU71</accession>
<organism evidence="2 3">
    <name type="scientific">Burkholderia puraquae</name>
    <dbReference type="NCBI Taxonomy" id="1904757"/>
    <lineage>
        <taxon>Bacteria</taxon>
        <taxon>Pseudomonadati</taxon>
        <taxon>Pseudomonadota</taxon>
        <taxon>Betaproteobacteria</taxon>
        <taxon>Burkholderiales</taxon>
        <taxon>Burkholderiaceae</taxon>
        <taxon>Burkholderia</taxon>
        <taxon>Burkholderia cepacia complex</taxon>
    </lineage>
</organism>
<evidence type="ECO:0000256" key="1">
    <source>
        <dbReference type="SAM" id="SignalP"/>
    </source>
</evidence>
<sequence length="124" mass="13118">MFGLASALSVIAFLSLQQYAESNGADAARKQREAMTSCDPAQLLVPKYKPVQIECAAGSTSAHYSGFSITCASTGCAVFDPIRQVAQFLPRDGVVRFETTTVDQVCHPAPANRTSTDSAPAPPH</sequence>
<feature type="chain" id="PRO_5026844026" evidence="1">
    <location>
        <begin position="21"/>
        <end position="124"/>
    </location>
</feature>
<proteinExistence type="predicted"/>
<gene>
    <name evidence="2" type="ORF">LMG29660_02858</name>
</gene>
<evidence type="ECO:0000313" key="2">
    <source>
        <dbReference type="EMBL" id="CAB3756456.1"/>
    </source>
</evidence>
<dbReference type="Proteomes" id="UP000494135">
    <property type="component" value="Unassembled WGS sequence"/>
</dbReference>
<evidence type="ECO:0000313" key="3">
    <source>
        <dbReference type="Proteomes" id="UP000494135"/>
    </source>
</evidence>
<dbReference type="EMBL" id="CADIKG010000005">
    <property type="protein sequence ID" value="CAB3756456.1"/>
    <property type="molecule type" value="Genomic_DNA"/>
</dbReference>
<name>A0A6J5DU71_9BURK</name>
<keyword evidence="1" id="KW-0732">Signal</keyword>
<protein>
    <submittedName>
        <fullName evidence="2">Uncharacterized protein</fullName>
    </submittedName>
</protein>
<feature type="signal peptide" evidence="1">
    <location>
        <begin position="1"/>
        <end position="20"/>
    </location>
</feature>
<dbReference type="AlphaFoldDB" id="A0A6J5DU71"/>
<reference evidence="2 3" key="1">
    <citation type="submission" date="2020-04" db="EMBL/GenBank/DDBJ databases">
        <authorList>
            <person name="De Canck E."/>
        </authorList>
    </citation>
    <scope>NUCLEOTIDE SEQUENCE [LARGE SCALE GENOMIC DNA]</scope>
    <source>
        <strain evidence="2 3">LMG 29660</strain>
    </source>
</reference>